<gene>
    <name evidence="4" type="ORF">STSU_031790</name>
</gene>
<dbReference type="EMBL" id="CP029159">
    <property type="protein sequence ID" value="QKM71040.1"/>
    <property type="molecule type" value="Genomic_DNA"/>
</dbReference>
<protein>
    <recommendedName>
        <fullName evidence="3">DUF6777 domain-containing protein</fullName>
    </recommendedName>
</protein>
<dbReference type="InterPro" id="IPR046704">
    <property type="entry name" value="DUF6777"/>
</dbReference>
<dbReference type="Proteomes" id="UP000005940">
    <property type="component" value="Chromosome"/>
</dbReference>
<keyword evidence="2" id="KW-1133">Transmembrane helix</keyword>
<keyword evidence="5" id="KW-1185">Reference proteome</keyword>
<feature type="compositionally biased region" description="Pro residues" evidence="1">
    <location>
        <begin position="379"/>
        <end position="393"/>
    </location>
</feature>
<proteinExistence type="predicted"/>
<keyword evidence="2" id="KW-0472">Membrane</keyword>
<feature type="transmembrane region" description="Helical" evidence="2">
    <location>
        <begin position="94"/>
        <end position="113"/>
    </location>
</feature>
<feature type="compositionally biased region" description="Pro residues" evidence="1">
    <location>
        <begin position="7"/>
        <end position="17"/>
    </location>
</feature>
<organism evidence="4 5">
    <name type="scientific">Streptomyces tsukubensis (strain DSM 42081 / NBRC 108919 / NRRL 18488 / 9993)</name>
    <dbReference type="NCBI Taxonomy" id="1114943"/>
    <lineage>
        <taxon>Bacteria</taxon>
        <taxon>Bacillati</taxon>
        <taxon>Actinomycetota</taxon>
        <taxon>Actinomycetes</taxon>
        <taxon>Kitasatosporales</taxon>
        <taxon>Streptomycetaceae</taxon>
        <taxon>Streptomyces</taxon>
    </lineage>
</organism>
<sequence>MSAEPPSSEPPTGPPSGPLAGSSGRGSAPPPPAPESAPPPTRVSGQGPGGPGDGGGAGDGAGGGGGGGSGGSGGGPKEPGGGPGRPWWRSIPKAALIGIAAAVVIAVVLLLTLPGGSGGSGSSASREVFLQAAGSTGPDPYTASTAQESTPPEQTAQPTGPPPAKNTVRAVSGATPGLYGGTQQRSSCDVGKQIGYLAADQAKNTAFAGVLGIAPGDVPGYLKSLTPVQLRIDTRVTNHGWRNGASTAYQAVLQAGTAVLVDARGVPRVRCACGNPLTPPQAVQGTPKTTGGSWPGYQAERVVIVDPAPGDLPELTVYDASGGTWFTRPTGTAGGADRPTAPPAAKLPSAPPSASAEPSASKPAPSSPGASKPASEPASKPPSAPESQPPSAPATPGNSAPAEQSPPPPPQSYPPGGPALVSP</sequence>
<feature type="domain" description="DUF6777" evidence="3">
    <location>
        <begin position="169"/>
        <end position="331"/>
    </location>
</feature>
<feature type="compositionally biased region" description="Low complexity" evidence="1">
    <location>
        <begin position="343"/>
        <end position="378"/>
    </location>
</feature>
<feature type="compositionally biased region" description="Low complexity" evidence="1">
    <location>
        <begin position="18"/>
        <end position="27"/>
    </location>
</feature>
<feature type="compositionally biased region" description="Polar residues" evidence="1">
    <location>
        <begin position="142"/>
        <end position="158"/>
    </location>
</feature>
<feature type="compositionally biased region" description="Pro residues" evidence="1">
    <location>
        <begin position="404"/>
        <end position="417"/>
    </location>
</feature>
<dbReference type="AlphaFoldDB" id="A0A7G3UPA8"/>
<accession>A0A7G3UPA8</accession>
<feature type="region of interest" description="Disordered" evidence="1">
    <location>
        <begin position="328"/>
        <end position="423"/>
    </location>
</feature>
<evidence type="ECO:0000259" key="3">
    <source>
        <dbReference type="Pfam" id="PF20568"/>
    </source>
</evidence>
<dbReference type="Pfam" id="PF20568">
    <property type="entry name" value="DUF6777"/>
    <property type="match status" value="1"/>
</dbReference>
<feature type="compositionally biased region" description="Pro residues" evidence="1">
    <location>
        <begin position="28"/>
        <end position="41"/>
    </location>
</feature>
<evidence type="ECO:0000256" key="1">
    <source>
        <dbReference type="SAM" id="MobiDB-lite"/>
    </source>
</evidence>
<keyword evidence="2" id="KW-0812">Transmembrane</keyword>
<feature type="compositionally biased region" description="Gly residues" evidence="1">
    <location>
        <begin position="46"/>
        <end position="84"/>
    </location>
</feature>
<feature type="region of interest" description="Disordered" evidence="1">
    <location>
        <begin position="1"/>
        <end position="87"/>
    </location>
</feature>
<evidence type="ECO:0000313" key="4">
    <source>
        <dbReference type="EMBL" id="QKM71040.1"/>
    </source>
</evidence>
<evidence type="ECO:0000256" key="2">
    <source>
        <dbReference type="SAM" id="Phobius"/>
    </source>
</evidence>
<dbReference type="RefSeq" id="WP_130585232.1">
    <property type="nucleotide sequence ID" value="NZ_CP029159.1"/>
</dbReference>
<name>A0A7G3UPA8_STRT9</name>
<reference evidence="4 5" key="1">
    <citation type="journal article" date="2012" name="J. Bacteriol.">
        <title>Draft genome of Streptomyces tsukubaensis NRRL 18488, the producer of the clinically important immunosuppressant tacrolimus (FK506).</title>
        <authorList>
            <person name="Barreiro C."/>
            <person name="Prieto C."/>
            <person name="Sola-Landa A."/>
            <person name="Solera E."/>
            <person name="Martinez-Castro M."/>
            <person name="Perez-Redondo R."/>
            <person name="Garcia-Estrada C."/>
            <person name="Aparicio J.F."/>
            <person name="Fernandez-Martinez L.T."/>
            <person name="Santos-Aberturas J."/>
            <person name="Salehi-Najafabadi Z."/>
            <person name="Rodriguez-Garcia A."/>
            <person name="Tauch A."/>
            <person name="Martin J.F."/>
        </authorList>
    </citation>
    <scope>NUCLEOTIDE SEQUENCE [LARGE SCALE GENOMIC DNA]</scope>
    <source>
        <strain evidence="5">DSM 42081 / NBRC 108919 / NRRL 18488 / 9993</strain>
    </source>
</reference>
<feature type="region of interest" description="Disordered" evidence="1">
    <location>
        <begin position="133"/>
        <end position="186"/>
    </location>
</feature>
<evidence type="ECO:0000313" key="5">
    <source>
        <dbReference type="Proteomes" id="UP000005940"/>
    </source>
</evidence>